<dbReference type="InterPro" id="IPR014044">
    <property type="entry name" value="CAP_dom"/>
</dbReference>
<accession>A0A6J6H3X5</accession>
<dbReference type="EMBL" id="CAEZUX010000013">
    <property type="protein sequence ID" value="CAB4608301.1"/>
    <property type="molecule type" value="Genomic_DNA"/>
</dbReference>
<protein>
    <submittedName>
        <fullName evidence="2">Unannotated protein</fullName>
    </submittedName>
</protein>
<name>A0A6J6H3X5_9ZZZZ</name>
<dbReference type="SUPFAM" id="SSF55797">
    <property type="entry name" value="PR-1-like"/>
    <property type="match status" value="1"/>
</dbReference>
<dbReference type="InterPro" id="IPR013783">
    <property type="entry name" value="Ig-like_fold"/>
</dbReference>
<feature type="domain" description="SCP" evidence="1">
    <location>
        <begin position="81"/>
        <end position="185"/>
    </location>
</feature>
<evidence type="ECO:0000313" key="2">
    <source>
        <dbReference type="EMBL" id="CAB4608301.1"/>
    </source>
</evidence>
<dbReference type="Gene3D" id="2.60.40.10">
    <property type="entry name" value="Immunoglobulins"/>
    <property type="match status" value="1"/>
</dbReference>
<gene>
    <name evidence="2" type="ORF">UFOPK1874_00257</name>
</gene>
<dbReference type="Gene3D" id="3.40.33.10">
    <property type="entry name" value="CAP"/>
    <property type="match status" value="1"/>
</dbReference>
<dbReference type="AlphaFoldDB" id="A0A6J6H3X5"/>
<dbReference type="Pfam" id="PF00188">
    <property type="entry name" value="CAP"/>
    <property type="match status" value="1"/>
</dbReference>
<sequence length="500" mass="53179">MIARRTLSLSLALAIVVVALPADYQPVRASGPASIDITNRQAVLDAYALEFGRVEPEMGFTGNIATCTPGTTSSAFQLSVLQRVNWYRMMAGLPNVGYNSTHHAAAQAGTLISAAEGALTHTPSANARCYTSLGYTGTSSSNLALGLSGTKAIDAYIDDEGDNNTFVGHRRWILSRELRNVATGDSPQISTPTKTYWASNALFVFDTQNPVSARDGGVAWPPPGYVPAPSVYARWSYVLLGADFTNAQVVVTGPDGPVSTSIQSRSDFMGPGIVFTPNIVRSRVADKTYTVVISGITGAPSSTVTYSTTLVPINSAPSLASVDVNGHRCSGTALFFTAQFADRENDGFTIKWDTSARDLRYFTVMPSVSEKSLFFSAKSTLDPMRESFTFPIIITDQYGATSSSNVVANIPSPRSTTLCAPRSPVVKRTRSGTKVSWQTVPLGAKATKFVVKLSPSGKTCTTRSTSCSIAGLKKGTYNVTITASRKGSTTVSTTKRLTVK</sequence>
<proteinExistence type="predicted"/>
<organism evidence="2">
    <name type="scientific">freshwater metagenome</name>
    <dbReference type="NCBI Taxonomy" id="449393"/>
    <lineage>
        <taxon>unclassified sequences</taxon>
        <taxon>metagenomes</taxon>
        <taxon>ecological metagenomes</taxon>
    </lineage>
</organism>
<dbReference type="InterPro" id="IPR035940">
    <property type="entry name" value="CAP_sf"/>
</dbReference>
<reference evidence="2" key="1">
    <citation type="submission" date="2020-05" db="EMBL/GenBank/DDBJ databases">
        <authorList>
            <person name="Chiriac C."/>
            <person name="Salcher M."/>
            <person name="Ghai R."/>
            <person name="Kavagutti S V."/>
        </authorList>
    </citation>
    <scope>NUCLEOTIDE SEQUENCE</scope>
</reference>
<evidence type="ECO:0000259" key="1">
    <source>
        <dbReference type="Pfam" id="PF00188"/>
    </source>
</evidence>